<keyword evidence="2" id="KW-1133">Transmembrane helix</keyword>
<feature type="compositionally biased region" description="Low complexity" evidence="1">
    <location>
        <begin position="103"/>
        <end position="112"/>
    </location>
</feature>
<keyword evidence="4" id="KW-1185">Reference proteome</keyword>
<evidence type="ECO:0000256" key="1">
    <source>
        <dbReference type="SAM" id="MobiDB-lite"/>
    </source>
</evidence>
<protein>
    <recommendedName>
        <fullName evidence="5">DUF11 domain-containing protein</fullName>
    </recommendedName>
</protein>
<reference evidence="3" key="1">
    <citation type="submission" date="2020-08" db="EMBL/GenBank/DDBJ databases">
        <title>Whole genome shotgun sequence of Actinocatenispora sera NBRC 101916.</title>
        <authorList>
            <person name="Komaki H."/>
            <person name="Tamura T."/>
        </authorList>
    </citation>
    <scope>NUCLEOTIDE SEQUENCE</scope>
    <source>
        <strain evidence="3">NBRC 101916</strain>
    </source>
</reference>
<evidence type="ECO:0000256" key="2">
    <source>
        <dbReference type="SAM" id="Phobius"/>
    </source>
</evidence>
<dbReference type="KEGG" id="aser:Asera_54600"/>
<feature type="region of interest" description="Disordered" evidence="1">
    <location>
        <begin position="70"/>
        <end position="142"/>
    </location>
</feature>
<dbReference type="EMBL" id="AP023354">
    <property type="protein sequence ID" value="BCJ31352.1"/>
    <property type="molecule type" value="Genomic_DNA"/>
</dbReference>
<gene>
    <name evidence="3" type="ORF">Asera_54600</name>
</gene>
<evidence type="ECO:0000313" key="3">
    <source>
        <dbReference type="EMBL" id="BCJ31352.1"/>
    </source>
</evidence>
<keyword evidence="2" id="KW-0812">Transmembrane</keyword>
<dbReference type="InterPro" id="IPR013783">
    <property type="entry name" value="Ig-like_fold"/>
</dbReference>
<feature type="compositionally biased region" description="Polar residues" evidence="1">
    <location>
        <begin position="233"/>
        <end position="245"/>
    </location>
</feature>
<keyword evidence="2" id="KW-0472">Membrane</keyword>
<name>A0A810L9T1_9ACTN</name>
<feature type="compositionally biased region" description="Low complexity" evidence="1">
    <location>
        <begin position="246"/>
        <end position="260"/>
    </location>
</feature>
<dbReference type="Proteomes" id="UP000680750">
    <property type="component" value="Chromosome"/>
</dbReference>
<organism evidence="3 4">
    <name type="scientific">Actinocatenispora sera</name>
    <dbReference type="NCBI Taxonomy" id="390989"/>
    <lineage>
        <taxon>Bacteria</taxon>
        <taxon>Bacillati</taxon>
        <taxon>Actinomycetota</taxon>
        <taxon>Actinomycetes</taxon>
        <taxon>Micromonosporales</taxon>
        <taxon>Micromonosporaceae</taxon>
        <taxon>Actinocatenispora</taxon>
    </lineage>
</organism>
<dbReference type="Gene3D" id="2.60.40.10">
    <property type="entry name" value="Immunoglobulins"/>
    <property type="match status" value="1"/>
</dbReference>
<sequence length="270" mass="26880">MPDTDPDDDRELRAAFDSLRTAALHDLPAPSADAVRQAARHRRQMHRVVVAATAGLVLVLGGGGALLATQQGRPPQHVTAASSPSSAHRTTAAPGDTASPGDTTRPSEPTGSTGPGGVPTPGAGSMAVSVGSGPVAVTGPGHDTQVTVTIRNTGTEPIANAVVSILPQDGWSVHDGGACTVDGCQLGTLHDLAPGAQRTVTGTLSYLRTFTSAEPAGGTVTVTAQDDRGGTLGTVSQPFQVDTGASPTPSSGVTPSEPSSSPSPTPTPND</sequence>
<feature type="transmembrane region" description="Helical" evidence="2">
    <location>
        <begin position="48"/>
        <end position="68"/>
    </location>
</feature>
<feature type="region of interest" description="Disordered" evidence="1">
    <location>
        <begin position="218"/>
        <end position="270"/>
    </location>
</feature>
<dbReference type="RefSeq" id="WP_030444351.1">
    <property type="nucleotide sequence ID" value="NZ_AP023354.1"/>
</dbReference>
<accession>A0A810L9T1</accession>
<feature type="compositionally biased region" description="Pro residues" evidence="1">
    <location>
        <begin position="261"/>
        <end position="270"/>
    </location>
</feature>
<evidence type="ECO:0000313" key="4">
    <source>
        <dbReference type="Proteomes" id="UP000680750"/>
    </source>
</evidence>
<dbReference type="GO" id="GO:0005975">
    <property type="term" value="P:carbohydrate metabolic process"/>
    <property type="evidence" value="ECO:0007669"/>
    <property type="project" value="UniProtKB-ARBA"/>
</dbReference>
<dbReference type="AlphaFoldDB" id="A0A810L9T1"/>
<feature type="compositionally biased region" description="Low complexity" evidence="1">
    <location>
        <begin position="120"/>
        <end position="141"/>
    </location>
</feature>
<proteinExistence type="predicted"/>
<feature type="compositionally biased region" description="Polar residues" evidence="1">
    <location>
        <begin position="79"/>
        <end position="89"/>
    </location>
</feature>
<evidence type="ECO:0008006" key="5">
    <source>
        <dbReference type="Google" id="ProtNLM"/>
    </source>
</evidence>